<accession>A0ABN0RH30</accession>
<dbReference type="Gene3D" id="3.40.630.30">
    <property type="match status" value="1"/>
</dbReference>
<evidence type="ECO:0000313" key="4">
    <source>
        <dbReference type="EMBL" id="EUJ33232.1"/>
    </source>
</evidence>
<dbReference type="CDD" id="cd04301">
    <property type="entry name" value="NAT_SF"/>
    <property type="match status" value="1"/>
</dbReference>
<proteinExistence type="predicted"/>
<evidence type="ECO:0000313" key="5">
    <source>
        <dbReference type="Proteomes" id="UP000019249"/>
    </source>
</evidence>
<dbReference type="PANTHER" id="PTHR43072">
    <property type="entry name" value="N-ACETYLTRANSFERASE"/>
    <property type="match status" value="1"/>
</dbReference>
<dbReference type="SUPFAM" id="SSF55729">
    <property type="entry name" value="Acyl-CoA N-acyltransferases (Nat)"/>
    <property type="match status" value="1"/>
</dbReference>
<dbReference type="PANTHER" id="PTHR43072:SF23">
    <property type="entry name" value="UPF0039 PROTEIN C11D3.02C"/>
    <property type="match status" value="1"/>
</dbReference>
<dbReference type="Pfam" id="PF00583">
    <property type="entry name" value="Acetyltransf_1"/>
    <property type="match status" value="1"/>
</dbReference>
<sequence>MGIWITEMRLEDYPAVAAIHQQGIDTRNATFQTEALSWGDFDAKYLQECRLVARLDGGKALGWAALLPVSAMPSYRGVAELSLYVAEEARGQGLGRKLMETMVEASEQAGIWTLQSLVFPENKGSLALHHEFGFKTLCVHEKLGKMDGVFRDVERLERRSSKY</sequence>
<evidence type="ECO:0000256" key="2">
    <source>
        <dbReference type="ARBA" id="ARBA00023315"/>
    </source>
</evidence>
<gene>
    <name evidence="4" type="ORF">MFLO_03780</name>
</gene>
<protein>
    <submittedName>
        <fullName evidence="4">GNAT family acetyltransferase</fullName>
    </submittedName>
</protein>
<feature type="domain" description="N-acetyltransferase" evidence="3">
    <location>
        <begin position="3"/>
        <end position="157"/>
    </location>
</feature>
<keyword evidence="1" id="KW-0808">Transferase</keyword>
<comment type="caution">
    <text evidence="4">The sequence shown here is derived from an EMBL/GenBank/DDBJ whole genome shotgun (WGS) entry which is preliminary data.</text>
</comment>
<dbReference type="PROSITE" id="PS51186">
    <property type="entry name" value="GNAT"/>
    <property type="match status" value="1"/>
</dbReference>
<keyword evidence="2" id="KW-0012">Acyltransferase</keyword>
<evidence type="ECO:0000256" key="1">
    <source>
        <dbReference type="ARBA" id="ARBA00022679"/>
    </source>
</evidence>
<evidence type="ECO:0000259" key="3">
    <source>
        <dbReference type="PROSITE" id="PS51186"/>
    </source>
</evidence>
<dbReference type="RefSeq" id="WP_036096387.1">
    <property type="nucleotide sequence ID" value="NZ_AODF01000006.1"/>
</dbReference>
<keyword evidence="5" id="KW-1185">Reference proteome</keyword>
<dbReference type="Proteomes" id="UP000019249">
    <property type="component" value="Unassembled WGS sequence"/>
</dbReference>
<dbReference type="InterPro" id="IPR016181">
    <property type="entry name" value="Acyl_CoA_acyltransferase"/>
</dbReference>
<dbReference type="EMBL" id="AODF01000006">
    <property type="protein sequence ID" value="EUJ33232.1"/>
    <property type="molecule type" value="Genomic_DNA"/>
</dbReference>
<reference evidence="4 5" key="1">
    <citation type="journal article" date="2014" name="Int. J. Syst. Evol. Microbiol.">
        <title>Listeria floridensis sp. nov., Listeria aquatica sp. nov., Listeria cornellensis sp. nov., Listeria riparia sp. nov. and Listeria grandensis sp. nov., from agricultural and natural environments.</title>
        <authorList>
            <person name="den Bakker H.C."/>
            <person name="Warchocki S."/>
            <person name="Wright E.M."/>
            <person name="Allred A.F."/>
            <person name="Ahlstrom C."/>
            <person name="Manuel C.S."/>
            <person name="Stasiewicz M.J."/>
            <person name="Burrell A."/>
            <person name="Roof S."/>
            <person name="Strawn L."/>
            <person name="Fortes E.D."/>
            <person name="Nightingale K.K."/>
            <person name="Kephart D."/>
            <person name="Wiedmann M."/>
        </authorList>
    </citation>
    <scope>NUCLEOTIDE SEQUENCE [LARGE SCALE GENOMIC DNA]</scope>
    <source>
        <strain evidence="4 5">FSL S10-1187</strain>
    </source>
</reference>
<organism evidence="4 5">
    <name type="scientific">Listeria floridensis FSL S10-1187</name>
    <dbReference type="NCBI Taxonomy" id="1265817"/>
    <lineage>
        <taxon>Bacteria</taxon>
        <taxon>Bacillati</taxon>
        <taxon>Bacillota</taxon>
        <taxon>Bacilli</taxon>
        <taxon>Bacillales</taxon>
        <taxon>Listeriaceae</taxon>
        <taxon>Listeria</taxon>
    </lineage>
</organism>
<dbReference type="InterPro" id="IPR000182">
    <property type="entry name" value="GNAT_dom"/>
</dbReference>
<name>A0ABN0RH30_9LIST</name>